<protein>
    <submittedName>
        <fullName evidence="1">Uncharacterized protein</fullName>
    </submittedName>
</protein>
<accession>A0A2P2KL14</accession>
<proteinExistence type="predicted"/>
<reference evidence="1" key="1">
    <citation type="submission" date="2018-02" db="EMBL/GenBank/DDBJ databases">
        <title>Rhizophora mucronata_Transcriptome.</title>
        <authorList>
            <person name="Meera S.P."/>
            <person name="Sreeshan A."/>
            <person name="Augustine A."/>
        </authorList>
    </citation>
    <scope>NUCLEOTIDE SEQUENCE</scope>
    <source>
        <tissue evidence="1">Leaf</tissue>
    </source>
</reference>
<dbReference type="EMBL" id="GGEC01025923">
    <property type="protein sequence ID" value="MBX06407.1"/>
    <property type="molecule type" value="Transcribed_RNA"/>
</dbReference>
<name>A0A2P2KL14_RHIMU</name>
<evidence type="ECO:0000313" key="1">
    <source>
        <dbReference type="EMBL" id="MBX06407.1"/>
    </source>
</evidence>
<organism evidence="1">
    <name type="scientific">Rhizophora mucronata</name>
    <name type="common">Asiatic mangrove</name>
    <dbReference type="NCBI Taxonomy" id="61149"/>
    <lineage>
        <taxon>Eukaryota</taxon>
        <taxon>Viridiplantae</taxon>
        <taxon>Streptophyta</taxon>
        <taxon>Embryophyta</taxon>
        <taxon>Tracheophyta</taxon>
        <taxon>Spermatophyta</taxon>
        <taxon>Magnoliopsida</taxon>
        <taxon>eudicotyledons</taxon>
        <taxon>Gunneridae</taxon>
        <taxon>Pentapetalae</taxon>
        <taxon>rosids</taxon>
        <taxon>fabids</taxon>
        <taxon>Malpighiales</taxon>
        <taxon>Rhizophoraceae</taxon>
        <taxon>Rhizophora</taxon>
    </lineage>
</organism>
<sequence length="32" mass="3730">MKASQERNQEHSLNFLYSVVTLFARLCGWSTL</sequence>
<dbReference type="AlphaFoldDB" id="A0A2P2KL14"/>